<comment type="catalytic activity">
    <reaction evidence="1">
        <text>S-ubiquitinyl-[E2 ubiquitin-conjugating enzyme]-L-cysteine + [acceptor protein]-L-lysine = [E2 ubiquitin-conjugating enzyme]-L-cysteine + N(6)-ubiquitinyl-[acceptor protein]-L-lysine.</text>
        <dbReference type="EC" id="2.3.2.27"/>
    </reaction>
</comment>
<dbReference type="PROSITE" id="PS50176">
    <property type="entry name" value="ARM_REPEAT"/>
    <property type="match status" value="1"/>
</dbReference>
<dbReference type="UniPathway" id="UPA00143"/>
<evidence type="ECO:0000256" key="3">
    <source>
        <dbReference type="ARBA" id="ARBA00012483"/>
    </source>
</evidence>
<keyword evidence="4" id="KW-0808">Transferase</keyword>
<dbReference type="Pfam" id="PF04564">
    <property type="entry name" value="U-box"/>
    <property type="match status" value="1"/>
</dbReference>
<dbReference type="Pfam" id="PF25368">
    <property type="entry name" value="PUB10_N"/>
    <property type="match status" value="1"/>
</dbReference>
<accession>A0A7J7CL22</accession>
<dbReference type="InterPro" id="IPR013083">
    <property type="entry name" value="Znf_RING/FYVE/PHD"/>
</dbReference>
<comment type="caution">
    <text evidence="9">The sequence shown here is derived from an EMBL/GenBank/DDBJ whole genome shotgun (WGS) entry which is preliminary data.</text>
</comment>
<dbReference type="Gene3D" id="1.25.10.10">
    <property type="entry name" value="Leucine-rich Repeat Variant"/>
    <property type="match status" value="2"/>
</dbReference>
<dbReference type="Proteomes" id="UP000593562">
    <property type="component" value="Unassembled WGS sequence"/>
</dbReference>
<keyword evidence="6" id="KW-0833">Ubl conjugation pathway</keyword>
<dbReference type="OrthoDB" id="10064100at2759"/>
<dbReference type="InterPro" id="IPR003613">
    <property type="entry name" value="Ubox_domain"/>
</dbReference>
<keyword evidence="5" id="KW-0677">Repeat</keyword>
<dbReference type="SUPFAM" id="SSF48371">
    <property type="entry name" value="ARM repeat"/>
    <property type="match status" value="1"/>
</dbReference>
<evidence type="ECO:0000256" key="5">
    <source>
        <dbReference type="ARBA" id="ARBA00022737"/>
    </source>
</evidence>
<dbReference type="InterPro" id="IPR057623">
    <property type="entry name" value="PUB12-19-like_N"/>
</dbReference>
<evidence type="ECO:0000313" key="9">
    <source>
        <dbReference type="EMBL" id="KAF5734748.1"/>
    </source>
</evidence>
<evidence type="ECO:0000313" key="10">
    <source>
        <dbReference type="Proteomes" id="UP000593562"/>
    </source>
</evidence>
<dbReference type="AlphaFoldDB" id="A0A7J7CL22"/>
<dbReference type="GO" id="GO:0061630">
    <property type="term" value="F:ubiquitin protein ligase activity"/>
    <property type="evidence" value="ECO:0007669"/>
    <property type="project" value="UniProtKB-EC"/>
</dbReference>
<comment type="pathway">
    <text evidence="2">Protein modification; protein ubiquitination.</text>
</comment>
<evidence type="ECO:0000256" key="7">
    <source>
        <dbReference type="PROSITE-ProRule" id="PRU00259"/>
    </source>
</evidence>
<dbReference type="Gene3D" id="3.30.40.10">
    <property type="entry name" value="Zinc/RING finger domain, C3HC4 (zinc finger)"/>
    <property type="match status" value="1"/>
</dbReference>
<dbReference type="SMART" id="SM00185">
    <property type="entry name" value="ARM"/>
    <property type="match status" value="3"/>
</dbReference>
<dbReference type="PANTHER" id="PTHR23315:SF116">
    <property type="entry name" value="RING-TYPE E3 UBIQUITIN TRANSFERASE"/>
    <property type="match status" value="1"/>
</dbReference>
<dbReference type="EC" id="2.3.2.27" evidence="3"/>
<dbReference type="GO" id="GO:0010029">
    <property type="term" value="P:regulation of seed germination"/>
    <property type="evidence" value="ECO:0007669"/>
    <property type="project" value="UniProtKB-ARBA"/>
</dbReference>
<gene>
    <name evidence="9" type="ORF">HS088_TW15G00240</name>
</gene>
<reference evidence="9 10" key="1">
    <citation type="journal article" date="2020" name="Nat. Commun.">
        <title>Genome of Tripterygium wilfordii and identification of cytochrome P450 involved in triptolide biosynthesis.</title>
        <authorList>
            <person name="Tu L."/>
            <person name="Su P."/>
            <person name="Zhang Z."/>
            <person name="Gao L."/>
            <person name="Wang J."/>
            <person name="Hu T."/>
            <person name="Zhou J."/>
            <person name="Zhang Y."/>
            <person name="Zhao Y."/>
            <person name="Liu Y."/>
            <person name="Song Y."/>
            <person name="Tong Y."/>
            <person name="Lu Y."/>
            <person name="Yang J."/>
            <person name="Xu C."/>
            <person name="Jia M."/>
            <person name="Peters R.J."/>
            <person name="Huang L."/>
            <person name="Gao W."/>
        </authorList>
    </citation>
    <scope>NUCLEOTIDE SEQUENCE [LARGE SCALE GENOMIC DNA]</scope>
    <source>
        <strain evidence="10">cv. XIE 37</strain>
        <tissue evidence="9">Leaf</tissue>
    </source>
</reference>
<dbReference type="SMART" id="SM00504">
    <property type="entry name" value="Ubox"/>
    <property type="match status" value="1"/>
</dbReference>
<dbReference type="InterPro" id="IPR000225">
    <property type="entry name" value="Armadillo"/>
</dbReference>
<protein>
    <recommendedName>
        <fullName evidence="3">RING-type E3 ubiquitin transferase</fullName>
        <ecNumber evidence="3">2.3.2.27</ecNumber>
    </recommendedName>
</protein>
<organism evidence="9 10">
    <name type="scientific">Tripterygium wilfordii</name>
    <name type="common">Thunder God vine</name>
    <dbReference type="NCBI Taxonomy" id="458696"/>
    <lineage>
        <taxon>Eukaryota</taxon>
        <taxon>Viridiplantae</taxon>
        <taxon>Streptophyta</taxon>
        <taxon>Embryophyta</taxon>
        <taxon>Tracheophyta</taxon>
        <taxon>Spermatophyta</taxon>
        <taxon>Magnoliopsida</taxon>
        <taxon>eudicotyledons</taxon>
        <taxon>Gunneridae</taxon>
        <taxon>Pentapetalae</taxon>
        <taxon>rosids</taxon>
        <taxon>fabids</taxon>
        <taxon>Celastrales</taxon>
        <taxon>Celastraceae</taxon>
        <taxon>Tripterygium</taxon>
    </lineage>
</organism>
<dbReference type="GO" id="GO:0016567">
    <property type="term" value="P:protein ubiquitination"/>
    <property type="evidence" value="ECO:0007669"/>
    <property type="project" value="UniProtKB-UniPathway"/>
</dbReference>
<evidence type="ECO:0000256" key="6">
    <source>
        <dbReference type="ARBA" id="ARBA00022786"/>
    </source>
</evidence>
<name>A0A7J7CL22_TRIWF</name>
<feature type="repeat" description="ARM" evidence="7">
    <location>
        <begin position="419"/>
        <end position="462"/>
    </location>
</feature>
<evidence type="ECO:0000256" key="4">
    <source>
        <dbReference type="ARBA" id="ARBA00022679"/>
    </source>
</evidence>
<evidence type="ECO:0000256" key="1">
    <source>
        <dbReference type="ARBA" id="ARBA00000900"/>
    </source>
</evidence>
<dbReference type="CDD" id="cd16664">
    <property type="entry name" value="RING-Ubox_PUB"/>
    <property type="match status" value="1"/>
</dbReference>
<dbReference type="FunFam" id="1.25.10.10:FF:000485">
    <property type="entry name" value="RING-type E3 ubiquitin transferase"/>
    <property type="match status" value="1"/>
</dbReference>
<proteinExistence type="predicted"/>
<dbReference type="Pfam" id="PF25598">
    <property type="entry name" value="ARM_PUB"/>
    <property type="match status" value="1"/>
</dbReference>
<dbReference type="PROSITE" id="PS51698">
    <property type="entry name" value="U_BOX"/>
    <property type="match status" value="1"/>
</dbReference>
<sequence length="685" mass="76485">MIGNFNRIDRRILSFPAVHPCEGIAPATLLRSLIILSHNICNHQSKFFATQHRNSRETIRKIGVLLIFFEEIRDRGLTLSDSTVLCFSEFHINFQKILFLLEDCASEGARLWMLMKSEFVATQFMVLIRSIATALDVLPLTAIHVSGEVKELVELVGKQARKARLEVECEDQCAMKLLLSMLNQFEKGIEPDLRFMKRVLDYIEIKSWKDCNKEIEFLQEEIDLQYSDYDNREVAFLSSLVAFLSYCRVIMFETLDYRKKNPPVVKCQMETLGCLIPEDIRCPISLELMTDPVTLSTGQTYDRSSIQRWLEVGNKTCPRTGEKLTNIELLPNTTLRKLIQQFCLNNGISQANSGNRCRDITRTIVPGSPAGENAAKFLSRFLSRRLVFGTNDQKNKAAYEIRLLAKSNIYNRSCLIEAGAVLSLLNLITSSEDHFMQENAISALLKLSKYITGKEEIIENGGLKSILAVLKQGLTLESRQIAAAIVFYLSSMKQYRELIGETPGLISGLVELIKDGTTCGKKNAVASIFVLLNPGNHQRVIEAGTVPLLVDILVSSDKSELVEDSLAVLAGLAESFNGTLAVLETPALTIITRILQSLTITRAAKEYCVSIMLSLCKFGGVEVIAALAKETSLMASLYSIITNGTSHATRKARALIKILHQFHKTSTSSEFIDSAASLERPVHVR</sequence>
<dbReference type="PANTHER" id="PTHR23315">
    <property type="entry name" value="U BOX DOMAIN-CONTAINING"/>
    <property type="match status" value="1"/>
</dbReference>
<dbReference type="InterPro" id="IPR058678">
    <property type="entry name" value="ARM_PUB"/>
</dbReference>
<dbReference type="InterPro" id="IPR045210">
    <property type="entry name" value="RING-Ubox_PUB"/>
</dbReference>
<evidence type="ECO:0000259" key="8">
    <source>
        <dbReference type="PROSITE" id="PS51698"/>
    </source>
</evidence>
<dbReference type="SUPFAM" id="SSF57850">
    <property type="entry name" value="RING/U-box"/>
    <property type="match status" value="1"/>
</dbReference>
<dbReference type="InterPro" id="IPR016024">
    <property type="entry name" value="ARM-type_fold"/>
</dbReference>
<keyword evidence="10" id="KW-1185">Reference proteome</keyword>
<dbReference type="InterPro" id="IPR011989">
    <property type="entry name" value="ARM-like"/>
</dbReference>
<dbReference type="FunFam" id="3.30.40.10:FF:000442">
    <property type="entry name" value="RING-type E3 ubiquitin transferase"/>
    <property type="match status" value="1"/>
</dbReference>
<dbReference type="EMBL" id="JAAARO010000015">
    <property type="protein sequence ID" value="KAF5734748.1"/>
    <property type="molecule type" value="Genomic_DNA"/>
</dbReference>
<dbReference type="InParanoid" id="A0A7J7CL22"/>
<evidence type="ECO:0000256" key="2">
    <source>
        <dbReference type="ARBA" id="ARBA00004906"/>
    </source>
</evidence>
<feature type="domain" description="U-box" evidence="8">
    <location>
        <begin position="275"/>
        <end position="349"/>
    </location>
</feature>